<protein>
    <recommendedName>
        <fullName evidence="4">Nuclease-like protein</fullName>
    </recommendedName>
</protein>
<dbReference type="InterPro" id="IPR035437">
    <property type="entry name" value="SNase_OB-fold_sf"/>
</dbReference>
<feature type="transmembrane region" description="Helical" evidence="1">
    <location>
        <begin position="148"/>
        <end position="166"/>
    </location>
</feature>
<dbReference type="RefSeq" id="WP_008690586.1">
    <property type="nucleotide sequence ID" value="NZ_AP024510.1"/>
</dbReference>
<reference evidence="2 3" key="1">
    <citation type="submission" date="2019-03" db="EMBL/GenBank/DDBJ databases">
        <title>Genomic Encyclopedia of Type Strains, Phase IV (KMG-IV): sequencing the most valuable type-strain genomes for metagenomic binning, comparative biology and taxonomic classification.</title>
        <authorList>
            <person name="Goeker M."/>
        </authorList>
    </citation>
    <scope>NUCLEOTIDE SEQUENCE [LARGE SCALE GENOMIC DNA]</scope>
    <source>
        <strain evidence="2 3">DSM 29481</strain>
    </source>
</reference>
<evidence type="ECO:0000313" key="2">
    <source>
        <dbReference type="EMBL" id="TCU55709.1"/>
    </source>
</evidence>
<evidence type="ECO:0008006" key="4">
    <source>
        <dbReference type="Google" id="ProtNLM"/>
    </source>
</evidence>
<organism evidence="2 3">
    <name type="scientific">Longicatena caecimuris</name>
    <dbReference type="NCBI Taxonomy" id="1796635"/>
    <lineage>
        <taxon>Bacteria</taxon>
        <taxon>Bacillati</taxon>
        <taxon>Bacillota</taxon>
        <taxon>Erysipelotrichia</taxon>
        <taxon>Erysipelotrichales</taxon>
        <taxon>Erysipelotrichaceae</taxon>
        <taxon>Longicatena</taxon>
    </lineage>
</organism>
<evidence type="ECO:0000256" key="1">
    <source>
        <dbReference type="SAM" id="Phobius"/>
    </source>
</evidence>
<keyword evidence="3" id="KW-1185">Reference proteome</keyword>
<keyword evidence="1" id="KW-0812">Transmembrane</keyword>
<name>A0A4R3T3Y0_9FIRM</name>
<keyword evidence="1" id="KW-0472">Membrane</keyword>
<dbReference type="Gene3D" id="2.40.50.90">
    <property type="match status" value="1"/>
</dbReference>
<dbReference type="EMBL" id="SMBP01000021">
    <property type="protein sequence ID" value="TCU55709.1"/>
    <property type="molecule type" value="Genomic_DNA"/>
</dbReference>
<proteinExistence type="predicted"/>
<dbReference type="AlphaFoldDB" id="A0A4R3T3Y0"/>
<keyword evidence="1" id="KW-1133">Transmembrane helix</keyword>
<sequence length="182" mass="21149">MKIFMILIAALFPFLHNTPYEVQISDCQKDQIIAESQGSKLNLSLFNIHLKNENAWKKTCSILMEADHVTMEIDPTTQINEKLSVYLFADGTLIQEELLSQGLAYILIRNPEYVYEEQMEKAETKTTQTMAKPTIEKKHKRYPFQGPIYLGICTLLWLGMLLYYGFHKKAKKSSLRHKNMIQ</sequence>
<dbReference type="Proteomes" id="UP000295773">
    <property type="component" value="Unassembled WGS sequence"/>
</dbReference>
<evidence type="ECO:0000313" key="3">
    <source>
        <dbReference type="Proteomes" id="UP000295773"/>
    </source>
</evidence>
<gene>
    <name evidence="2" type="ORF">EDD61_12140</name>
</gene>
<dbReference type="GeneID" id="73796831"/>
<accession>A0A4R3T3Y0</accession>
<comment type="caution">
    <text evidence="2">The sequence shown here is derived from an EMBL/GenBank/DDBJ whole genome shotgun (WGS) entry which is preliminary data.</text>
</comment>